<proteinExistence type="predicted"/>
<sequence length="613" mass="68523">MKQAHYILFMLFLGLVLPLSAQDISLFEQFNGRYDYTAIGNTLNQAENNIDQSFCSLLESSSANFTLDADNQIVKAYLYWAGSGFGDTEVTLNGTQITSEEIYTVTYSDIFNGQLEYFSCYADVTDLVISEGNGTYMFSGLDISADLMSNPGYCNNRTNFGGWSIYVIYQNEDLPLNQVNLYQGLEIINRNVQEKEIILDNIDVIDNIGAKIGFLAWEGDNSLNYGESLSVNNNVLSNPPLNLSDNAFNGTNTFTNSTTFYNADLDVYNLENNINIGDTSASIKLTTGGINETGGFSADLIILNNIITVLNSQLPDATIEVNDYIVNCGDNSVELFYTVNNFNSTDVLPANTPIAFYLDNLLLGQSQTVNDLDIGESESSSTIVNIPEDSDPNLTITAIVDDDGTMSGVVTETNEDNNINFIDIELLVIPDIITLAGLIGCNEGFETATYNLYEALINLQYDESNVSFYQSLQDLETATNPILTPSNYNNTSNPETIYVRLESPPCYEVYQFQLYIENCPPYVPDGFSPNNDTFNDWFNIQGLYDIFTEHQLKIYNRYGDIIFEGNNDKPWFGKINRGLNNHGNFVPVGTYYYILNLNDPDYRPMVGWVYVNY</sequence>
<reference evidence="1 2" key="1">
    <citation type="submission" date="2024-02" db="EMBL/GenBank/DDBJ databases">
        <title>Winogradskyella poriferorum JCM 12885.</title>
        <authorList>
            <person name="Zhang D.-F."/>
            <person name="Fu Z.-Y."/>
        </authorList>
    </citation>
    <scope>NUCLEOTIDE SEQUENCE [LARGE SCALE GENOMIC DNA]</scope>
    <source>
        <strain evidence="1 2">JCM 12885</strain>
    </source>
</reference>
<dbReference type="Pfam" id="PF13585">
    <property type="entry name" value="CHU_C"/>
    <property type="match status" value="1"/>
</dbReference>
<gene>
    <name evidence="1" type="ORF">V1468_15640</name>
</gene>
<accession>A0ABU7W9A2</accession>
<evidence type="ECO:0000313" key="2">
    <source>
        <dbReference type="Proteomes" id="UP001356704"/>
    </source>
</evidence>
<protein>
    <submittedName>
        <fullName evidence="1">Gliding motility-associated C-terminal domain-containing protein</fullName>
    </submittedName>
</protein>
<organism evidence="1 2">
    <name type="scientific">Winogradskyella poriferorum</name>
    <dbReference type="NCBI Taxonomy" id="307627"/>
    <lineage>
        <taxon>Bacteria</taxon>
        <taxon>Pseudomonadati</taxon>
        <taxon>Bacteroidota</taxon>
        <taxon>Flavobacteriia</taxon>
        <taxon>Flavobacteriales</taxon>
        <taxon>Flavobacteriaceae</taxon>
        <taxon>Winogradskyella</taxon>
    </lineage>
</organism>
<dbReference type="Proteomes" id="UP001356704">
    <property type="component" value="Unassembled WGS sequence"/>
</dbReference>
<dbReference type="EMBL" id="JAZHOU010000007">
    <property type="protein sequence ID" value="MEF3080448.1"/>
    <property type="molecule type" value="Genomic_DNA"/>
</dbReference>
<evidence type="ECO:0000313" key="1">
    <source>
        <dbReference type="EMBL" id="MEF3080448.1"/>
    </source>
</evidence>
<comment type="caution">
    <text evidence="1">The sequence shown here is derived from an EMBL/GenBank/DDBJ whole genome shotgun (WGS) entry which is preliminary data.</text>
</comment>
<name>A0ABU7W9A2_9FLAO</name>
<keyword evidence="2" id="KW-1185">Reference proteome</keyword>
<dbReference type="RefSeq" id="WP_331811145.1">
    <property type="nucleotide sequence ID" value="NZ_JAZHOU010000007.1"/>
</dbReference>